<gene>
    <name evidence="2" type="ORF">SBX37_01895</name>
    <name evidence="3" type="ORF">VIM7927_01572</name>
</gene>
<dbReference type="Proteomes" id="UP001283366">
    <property type="component" value="Unassembled WGS sequence"/>
</dbReference>
<accession>A0A1Y6IV00</accession>
<feature type="signal peptide" evidence="1">
    <location>
        <begin position="1"/>
        <end position="27"/>
    </location>
</feature>
<keyword evidence="1" id="KW-0732">Signal</keyword>
<dbReference type="RefSeq" id="WP_087480376.1">
    <property type="nucleotide sequence ID" value="NZ_AP024883.1"/>
</dbReference>
<protein>
    <submittedName>
        <fullName evidence="3">Uncharacterized protein</fullName>
    </submittedName>
</protein>
<evidence type="ECO:0000313" key="4">
    <source>
        <dbReference type="Proteomes" id="UP000196125"/>
    </source>
</evidence>
<feature type="chain" id="PRO_5013187339" evidence="1">
    <location>
        <begin position="28"/>
        <end position="80"/>
    </location>
</feature>
<dbReference type="EMBL" id="FXXI01000002">
    <property type="protein sequence ID" value="SMS00322.1"/>
    <property type="molecule type" value="Genomic_DNA"/>
</dbReference>
<organism evidence="3 4">
    <name type="scientific">Vibrio mangrovi</name>
    <dbReference type="NCBI Taxonomy" id="474394"/>
    <lineage>
        <taxon>Bacteria</taxon>
        <taxon>Pseudomonadati</taxon>
        <taxon>Pseudomonadota</taxon>
        <taxon>Gammaproteobacteria</taxon>
        <taxon>Vibrionales</taxon>
        <taxon>Vibrionaceae</taxon>
        <taxon>Vibrio</taxon>
    </lineage>
</organism>
<evidence type="ECO:0000256" key="1">
    <source>
        <dbReference type="SAM" id="SignalP"/>
    </source>
</evidence>
<dbReference type="OrthoDB" id="5904592at2"/>
<sequence length="80" mass="9251">MSLSVKQKYLTITCLFAGLLFSSGGYAGQCHFNIQNEVHLTRTKHIQQQELCDSFDQLIKAEQDLQEKIPELRNYQVFTI</sequence>
<dbReference type="AlphaFoldDB" id="A0A1Y6IV00"/>
<evidence type="ECO:0000313" key="5">
    <source>
        <dbReference type="Proteomes" id="UP001283366"/>
    </source>
</evidence>
<name>A0A1Y6IV00_9VIBR</name>
<evidence type="ECO:0000313" key="3">
    <source>
        <dbReference type="EMBL" id="SMS00322.1"/>
    </source>
</evidence>
<evidence type="ECO:0000313" key="2">
    <source>
        <dbReference type="EMBL" id="MDW6001651.1"/>
    </source>
</evidence>
<reference evidence="3 4" key="1">
    <citation type="submission" date="2017-05" db="EMBL/GenBank/DDBJ databases">
        <authorList>
            <person name="Song R."/>
            <person name="Chenine A.L."/>
            <person name="Ruprecht R.M."/>
        </authorList>
    </citation>
    <scope>NUCLEOTIDE SEQUENCE [LARGE SCALE GENOMIC DNA]</scope>
    <source>
        <strain evidence="3 4">CECT 7927</strain>
    </source>
</reference>
<reference evidence="2 5" key="2">
    <citation type="submission" date="2023-11" db="EMBL/GenBank/DDBJ databases">
        <title>Plant-associative lifestyle of Vibrio porteresiae and its evolutionary dynamics.</title>
        <authorList>
            <person name="Rameshkumar N."/>
            <person name="Kirti K."/>
        </authorList>
    </citation>
    <scope>NUCLEOTIDE SEQUENCE [LARGE SCALE GENOMIC DNA]</scope>
    <source>
        <strain evidence="2 5">MSSRF38</strain>
    </source>
</reference>
<proteinExistence type="predicted"/>
<dbReference type="Proteomes" id="UP000196125">
    <property type="component" value="Unassembled WGS sequence"/>
</dbReference>
<keyword evidence="5" id="KW-1185">Reference proteome</keyword>
<dbReference type="EMBL" id="JAWRCO010000001">
    <property type="protein sequence ID" value="MDW6001651.1"/>
    <property type="molecule type" value="Genomic_DNA"/>
</dbReference>